<feature type="transmembrane region" description="Helical" evidence="11">
    <location>
        <begin position="202"/>
        <end position="225"/>
    </location>
</feature>
<evidence type="ECO:0000256" key="4">
    <source>
        <dbReference type="ARBA" id="ARBA00022448"/>
    </source>
</evidence>
<dbReference type="Gene3D" id="1.10.3720.10">
    <property type="entry name" value="MetI-like"/>
    <property type="match status" value="1"/>
</dbReference>
<dbReference type="AlphaFoldDB" id="A0A9D2GRV6"/>
<keyword evidence="7" id="KW-0997">Cell inner membrane</keyword>
<evidence type="ECO:0000313" key="15">
    <source>
        <dbReference type="Proteomes" id="UP000824176"/>
    </source>
</evidence>
<evidence type="ECO:0000256" key="3">
    <source>
        <dbReference type="ARBA" id="ARBA00007069"/>
    </source>
</evidence>
<gene>
    <name evidence="14" type="primary">modB</name>
    <name evidence="14" type="ORF">H9804_03020</name>
</gene>
<dbReference type="PANTHER" id="PTHR30183:SF3">
    <property type="entry name" value="MOLYBDENUM TRANSPORT SYSTEM PERMEASE PROTEIN MODB"/>
    <property type="match status" value="1"/>
</dbReference>
<dbReference type="PROSITE" id="PS50928">
    <property type="entry name" value="ABC_TM1"/>
    <property type="match status" value="1"/>
</dbReference>
<comment type="similarity">
    <text evidence="3 12">Belongs to the binding-protein-dependent transport system permease family. CysTW subfamily.</text>
</comment>
<evidence type="ECO:0000256" key="1">
    <source>
        <dbReference type="ARBA" id="ARBA00002949"/>
    </source>
</evidence>
<keyword evidence="9 11" id="KW-1133">Transmembrane helix</keyword>
<evidence type="ECO:0000256" key="8">
    <source>
        <dbReference type="ARBA" id="ARBA00022692"/>
    </source>
</evidence>
<feature type="transmembrane region" description="Helical" evidence="11">
    <location>
        <begin position="94"/>
        <end position="113"/>
    </location>
</feature>
<dbReference type="GO" id="GO:0005886">
    <property type="term" value="C:plasma membrane"/>
    <property type="evidence" value="ECO:0007669"/>
    <property type="project" value="UniProtKB-SubCell"/>
</dbReference>
<feature type="transmembrane region" description="Helical" evidence="11">
    <location>
        <begin position="53"/>
        <end position="74"/>
    </location>
</feature>
<feature type="domain" description="ABC transmembrane type-1" evidence="13">
    <location>
        <begin position="15"/>
        <end position="224"/>
    </location>
</feature>
<dbReference type="SUPFAM" id="SSF161098">
    <property type="entry name" value="MetI-like"/>
    <property type="match status" value="1"/>
</dbReference>
<comment type="subcellular location">
    <subcellularLocation>
        <location evidence="2">Cell inner membrane</location>
        <topology evidence="2">Multi-pass membrane protein</topology>
    </subcellularLocation>
    <subcellularLocation>
        <location evidence="11">Cell membrane</location>
        <topology evidence="11">Multi-pass membrane protein</topology>
    </subcellularLocation>
</comment>
<dbReference type="Proteomes" id="UP000824176">
    <property type="component" value="Unassembled WGS sequence"/>
</dbReference>
<name>A0A9D2GRV6_9BACT</name>
<dbReference type="InterPro" id="IPR000515">
    <property type="entry name" value="MetI-like"/>
</dbReference>
<sequence length="237" mass="25531">MFEIFTLSEAELSAVKLSLIVGFWSVTASLPFGIFFGWLLARYDFFGKSILDGFLHLPLVVPPVVTGYLLLLLFGRKSGLFGPFLYDTFGLSFAFNYKGAALASAVVAFPLMVRAVRLSIESIDLGLEQAAKTLGAGPLRVFFTITIPLAMPGIISGIVLAFARSLGEFGATVTFVGNTQGQTQTLPLALSAVLQVPGSELYAARLAIISLIIAFASLILSEYFARRAKKYKQSGRV</sequence>
<dbReference type="NCBIfam" id="TIGR02141">
    <property type="entry name" value="modB_ABC"/>
    <property type="match status" value="1"/>
</dbReference>
<evidence type="ECO:0000256" key="2">
    <source>
        <dbReference type="ARBA" id="ARBA00004429"/>
    </source>
</evidence>
<evidence type="ECO:0000259" key="13">
    <source>
        <dbReference type="PROSITE" id="PS50928"/>
    </source>
</evidence>
<keyword evidence="4 11" id="KW-0813">Transport</keyword>
<accession>A0A9D2GRV6</accession>
<evidence type="ECO:0000313" key="14">
    <source>
        <dbReference type="EMBL" id="HIZ88893.1"/>
    </source>
</evidence>
<keyword evidence="8 11" id="KW-0812">Transmembrane</keyword>
<evidence type="ECO:0000256" key="11">
    <source>
        <dbReference type="RuleBase" id="RU363032"/>
    </source>
</evidence>
<proteinExistence type="inferred from homology"/>
<evidence type="ECO:0000256" key="12">
    <source>
        <dbReference type="RuleBase" id="RU365097"/>
    </source>
</evidence>
<feature type="transmembrane region" description="Helical" evidence="11">
    <location>
        <begin position="141"/>
        <end position="163"/>
    </location>
</feature>
<dbReference type="EMBL" id="DXAQ01000045">
    <property type="protein sequence ID" value="HIZ88893.1"/>
    <property type="molecule type" value="Genomic_DNA"/>
</dbReference>
<keyword evidence="10 11" id="KW-0472">Membrane</keyword>
<keyword evidence="5 12" id="KW-1003">Cell membrane</keyword>
<reference evidence="14" key="1">
    <citation type="journal article" date="2021" name="PeerJ">
        <title>Extensive microbial diversity within the chicken gut microbiome revealed by metagenomics and culture.</title>
        <authorList>
            <person name="Gilroy R."/>
            <person name="Ravi A."/>
            <person name="Getino M."/>
            <person name="Pursley I."/>
            <person name="Horton D.L."/>
            <person name="Alikhan N.F."/>
            <person name="Baker D."/>
            <person name="Gharbi K."/>
            <person name="Hall N."/>
            <person name="Watson M."/>
            <person name="Adriaenssens E.M."/>
            <person name="Foster-Nyarko E."/>
            <person name="Jarju S."/>
            <person name="Secka A."/>
            <person name="Antonio M."/>
            <person name="Oren A."/>
            <person name="Chaudhuri R.R."/>
            <person name="La Ragione R."/>
            <person name="Hildebrand F."/>
            <person name="Pallen M.J."/>
        </authorList>
    </citation>
    <scope>NUCLEOTIDE SEQUENCE</scope>
    <source>
        <strain evidence="14">ChiW4-1371</strain>
    </source>
</reference>
<dbReference type="NCBIfam" id="NF006939">
    <property type="entry name" value="PRK09421.1"/>
    <property type="match status" value="1"/>
</dbReference>
<evidence type="ECO:0000256" key="5">
    <source>
        <dbReference type="ARBA" id="ARBA00022475"/>
    </source>
</evidence>
<evidence type="ECO:0000256" key="7">
    <source>
        <dbReference type="ARBA" id="ARBA00022519"/>
    </source>
</evidence>
<keyword evidence="6 12" id="KW-0500">Molybdenum</keyword>
<feature type="transmembrane region" description="Helical" evidence="11">
    <location>
        <begin position="20"/>
        <end position="41"/>
    </location>
</feature>
<evidence type="ECO:0000256" key="10">
    <source>
        <dbReference type="ARBA" id="ARBA00023136"/>
    </source>
</evidence>
<comment type="caution">
    <text evidence="14">The sequence shown here is derived from an EMBL/GenBank/DDBJ whole genome shotgun (WGS) entry which is preliminary data.</text>
</comment>
<organism evidence="14 15">
    <name type="scientific">Candidatus Mucispirillum faecigallinarum</name>
    <dbReference type="NCBI Taxonomy" id="2838699"/>
    <lineage>
        <taxon>Bacteria</taxon>
        <taxon>Pseudomonadati</taxon>
        <taxon>Deferribacterota</taxon>
        <taxon>Deferribacteres</taxon>
        <taxon>Deferribacterales</taxon>
        <taxon>Mucispirillaceae</taxon>
        <taxon>Mucispirillum</taxon>
    </lineage>
</organism>
<evidence type="ECO:0000256" key="6">
    <source>
        <dbReference type="ARBA" id="ARBA00022505"/>
    </source>
</evidence>
<dbReference type="PANTHER" id="PTHR30183">
    <property type="entry name" value="MOLYBDENUM TRANSPORT SYSTEM PERMEASE PROTEIN MODB"/>
    <property type="match status" value="1"/>
</dbReference>
<dbReference type="InterPro" id="IPR011867">
    <property type="entry name" value="ModB_ABC"/>
</dbReference>
<evidence type="ECO:0000256" key="9">
    <source>
        <dbReference type="ARBA" id="ARBA00022989"/>
    </source>
</evidence>
<protein>
    <recommendedName>
        <fullName evidence="12">Molybdenum transport system permease</fullName>
    </recommendedName>
</protein>
<dbReference type="FunFam" id="1.10.3720.10:FF:000018">
    <property type="entry name" value="Molybdenum transport system permease"/>
    <property type="match status" value="1"/>
</dbReference>
<dbReference type="CDD" id="cd06261">
    <property type="entry name" value="TM_PBP2"/>
    <property type="match status" value="1"/>
</dbReference>
<reference evidence="14" key="2">
    <citation type="submission" date="2021-04" db="EMBL/GenBank/DDBJ databases">
        <authorList>
            <person name="Gilroy R."/>
        </authorList>
    </citation>
    <scope>NUCLEOTIDE SEQUENCE</scope>
    <source>
        <strain evidence="14">ChiW4-1371</strain>
    </source>
</reference>
<dbReference type="Pfam" id="PF00528">
    <property type="entry name" value="BPD_transp_1"/>
    <property type="match status" value="1"/>
</dbReference>
<dbReference type="InterPro" id="IPR035906">
    <property type="entry name" value="MetI-like_sf"/>
</dbReference>
<dbReference type="GO" id="GO:0015098">
    <property type="term" value="F:molybdate ion transmembrane transporter activity"/>
    <property type="evidence" value="ECO:0007669"/>
    <property type="project" value="UniProtKB-UniRule"/>
</dbReference>
<comment type="function">
    <text evidence="1 12">Part of the binding-protein-dependent transport system for molybdenum; probably responsible for the translocation of the substrate across the membrane.</text>
</comment>